<keyword evidence="1" id="KW-0732">Signal</keyword>
<gene>
    <name evidence="3" type="ORF">GCM10009640_02600</name>
</gene>
<dbReference type="EMBL" id="BAAAKK010000001">
    <property type="protein sequence ID" value="GAA1417840.1"/>
    <property type="molecule type" value="Genomic_DNA"/>
</dbReference>
<accession>A0ABP4JBG2</accession>
<dbReference type="PROSITE" id="PS51257">
    <property type="entry name" value="PROKAR_LIPOPROTEIN"/>
    <property type="match status" value="1"/>
</dbReference>
<protein>
    <recommendedName>
        <fullName evidence="2">DUF6993 domain-containing protein</fullName>
    </recommendedName>
</protein>
<dbReference type="RefSeq" id="WP_343916552.1">
    <property type="nucleotide sequence ID" value="NZ_BAAAKK010000001.1"/>
</dbReference>
<name>A0ABP4JBG2_9MICO</name>
<evidence type="ECO:0000259" key="2">
    <source>
        <dbReference type="Pfam" id="PF22504"/>
    </source>
</evidence>
<reference evidence="4" key="1">
    <citation type="journal article" date="2019" name="Int. J. Syst. Evol. Microbiol.">
        <title>The Global Catalogue of Microorganisms (GCM) 10K type strain sequencing project: providing services to taxonomists for standard genome sequencing and annotation.</title>
        <authorList>
            <consortium name="The Broad Institute Genomics Platform"/>
            <consortium name="The Broad Institute Genome Sequencing Center for Infectious Disease"/>
            <person name="Wu L."/>
            <person name="Ma J."/>
        </authorList>
    </citation>
    <scope>NUCLEOTIDE SEQUENCE [LARGE SCALE GENOMIC DNA]</scope>
    <source>
        <strain evidence="4">JCM 12398</strain>
    </source>
</reference>
<feature type="domain" description="DUF6993" evidence="2">
    <location>
        <begin position="66"/>
        <end position="144"/>
    </location>
</feature>
<dbReference type="Proteomes" id="UP001501266">
    <property type="component" value="Unassembled WGS sequence"/>
</dbReference>
<feature type="signal peptide" evidence="1">
    <location>
        <begin position="1"/>
        <end position="25"/>
    </location>
</feature>
<proteinExistence type="predicted"/>
<evidence type="ECO:0000313" key="4">
    <source>
        <dbReference type="Proteomes" id="UP001501266"/>
    </source>
</evidence>
<keyword evidence="4" id="KW-1185">Reference proteome</keyword>
<sequence>MRRSAASALLAAALFALLLAGCTAADPDGTGDPDGMGVSGASDAPAVTAAPSAAADQALDNFLAAIAGHSPNDPDALVAAVEAAGFPSDAIERTREVDSLGAPVTFLEIAVLDGDSCIVGQVGDGEPIAMRASPLGGGRCLVGEIVTVD</sequence>
<feature type="chain" id="PRO_5046495727" description="DUF6993 domain-containing protein" evidence="1">
    <location>
        <begin position="26"/>
        <end position="149"/>
    </location>
</feature>
<comment type="caution">
    <text evidence="3">The sequence shown here is derived from an EMBL/GenBank/DDBJ whole genome shotgun (WGS) entry which is preliminary data.</text>
</comment>
<evidence type="ECO:0000313" key="3">
    <source>
        <dbReference type="EMBL" id="GAA1417840.1"/>
    </source>
</evidence>
<organism evidence="3 4">
    <name type="scientific">Agrococcus citreus</name>
    <dbReference type="NCBI Taxonomy" id="84643"/>
    <lineage>
        <taxon>Bacteria</taxon>
        <taxon>Bacillati</taxon>
        <taxon>Actinomycetota</taxon>
        <taxon>Actinomycetes</taxon>
        <taxon>Micrococcales</taxon>
        <taxon>Microbacteriaceae</taxon>
        <taxon>Agrococcus</taxon>
    </lineage>
</organism>
<evidence type="ECO:0000256" key="1">
    <source>
        <dbReference type="SAM" id="SignalP"/>
    </source>
</evidence>
<dbReference type="Pfam" id="PF22504">
    <property type="entry name" value="DUF6993"/>
    <property type="match status" value="1"/>
</dbReference>
<dbReference type="InterPro" id="IPR054262">
    <property type="entry name" value="DUF6993"/>
</dbReference>